<evidence type="ECO:0000313" key="1">
    <source>
        <dbReference type="EMBL" id="BAU01607.1"/>
    </source>
</evidence>
<sequence length="87" mass="9669">KTCLLECSLSLSHSGIVIIYSSTTFSTPKPILLQLVSFHSPKLSLTGFFLLLFRLKHLLIFSHCSLQLLTPVFVNSINNSCEESANE</sequence>
<feature type="non-terminal residue" evidence="1">
    <location>
        <position position="1"/>
    </location>
</feature>
<dbReference type="AlphaFoldDB" id="A0A0S3T935"/>
<dbReference type="Proteomes" id="UP000291084">
    <property type="component" value="Chromosome 11"/>
</dbReference>
<proteinExistence type="predicted"/>
<protein>
    <submittedName>
        <fullName evidence="1">Uncharacterized protein</fullName>
    </submittedName>
</protein>
<reference evidence="1 2" key="1">
    <citation type="journal article" date="2015" name="Sci. Rep.">
        <title>The power of single molecule real-time sequencing technology in the de novo assembly of a eukaryotic genome.</title>
        <authorList>
            <person name="Sakai H."/>
            <person name="Naito K."/>
            <person name="Ogiso-Tanaka E."/>
            <person name="Takahashi Y."/>
            <person name="Iseki K."/>
            <person name="Muto C."/>
            <person name="Satou K."/>
            <person name="Teruya K."/>
            <person name="Shiroma A."/>
            <person name="Shimoji M."/>
            <person name="Hirano T."/>
            <person name="Itoh T."/>
            <person name="Kaga A."/>
            <person name="Tomooka N."/>
        </authorList>
    </citation>
    <scope>NUCLEOTIDE SEQUENCE [LARGE SCALE GENOMIC DNA]</scope>
    <source>
        <strain evidence="2">cv. Shumari</strain>
    </source>
</reference>
<name>A0A0S3T935_PHAAN</name>
<keyword evidence="2" id="KW-1185">Reference proteome</keyword>
<dbReference type="EMBL" id="AP015044">
    <property type="protein sequence ID" value="BAU01607.1"/>
    <property type="molecule type" value="Genomic_DNA"/>
</dbReference>
<organism evidence="1 2">
    <name type="scientific">Vigna angularis var. angularis</name>
    <dbReference type="NCBI Taxonomy" id="157739"/>
    <lineage>
        <taxon>Eukaryota</taxon>
        <taxon>Viridiplantae</taxon>
        <taxon>Streptophyta</taxon>
        <taxon>Embryophyta</taxon>
        <taxon>Tracheophyta</taxon>
        <taxon>Spermatophyta</taxon>
        <taxon>Magnoliopsida</taxon>
        <taxon>eudicotyledons</taxon>
        <taxon>Gunneridae</taxon>
        <taxon>Pentapetalae</taxon>
        <taxon>rosids</taxon>
        <taxon>fabids</taxon>
        <taxon>Fabales</taxon>
        <taxon>Fabaceae</taxon>
        <taxon>Papilionoideae</taxon>
        <taxon>50 kb inversion clade</taxon>
        <taxon>NPAAA clade</taxon>
        <taxon>indigoferoid/millettioid clade</taxon>
        <taxon>Phaseoleae</taxon>
        <taxon>Vigna</taxon>
    </lineage>
</organism>
<gene>
    <name evidence="1" type="primary">Vigan.11G087500</name>
    <name evidence="1" type="ORF">VIGAN_11087500</name>
</gene>
<accession>A0A0S3T935</accession>
<evidence type="ECO:0000313" key="2">
    <source>
        <dbReference type="Proteomes" id="UP000291084"/>
    </source>
</evidence>